<gene>
    <name evidence="13" type="ORF">THIAE_10080</name>
</gene>
<dbReference type="PRINTS" id="PR00344">
    <property type="entry name" value="BCTRLSENSOR"/>
</dbReference>
<dbReference type="InParanoid" id="W0DYJ0"/>
<evidence type="ECO:0000256" key="8">
    <source>
        <dbReference type="ARBA" id="ARBA00023012"/>
    </source>
</evidence>
<reference evidence="13 14" key="1">
    <citation type="submission" date="2013-12" db="EMBL/GenBank/DDBJ databases">
        <authorList>
            <consortium name="DOE Joint Genome Institute"/>
            <person name="Kappler U."/>
            <person name="Huntemann M."/>
            <person name="Han J."/>
            <person name="Chen A."/>
            <person name="Kyrpides N."/>
            <person name="Mavromatis K."/>
            <person name="Markowitz V."/>
            <person name="Palaniappan K."/>
            <person name="Ivanova N."/>
            <person name="Schaumberg A."/>
            <person name="Pati A."/>
            <person name="Liolios K."/>
            <person name="Nordberg H.P."/>
            <person name="Cantor M.N."/>
            <person name="Hua S.X."/>
            <person name="Woyke T."/>
        </authorList>
    </citation>
    <scope>NUCLEOTIDE SEQUENCE [LARGE SCALE GENOMIC DNA]</scope>
    <source>
        <strain evidence="14">AL2</strain>
    </source>
</reference>
<dbReference type="InterPro" id="IPR036097">
    <property type="entry name" value="HisK_dim/P_sf"/>
</dbReference>
<evidence type="ECO:0000256" key="7">
    <source>
        <dbReference type="ARBA" id="ARBA00022840"/>
    </source>
</evidence>
<dbReference type="SUPFAM" id="SSF47384">
    <property type="entry name" value="Homodimeric domain of signal transducing histidine kinase"/>
    <property type="match status" value="1"/>
</dbReference>
<dbReference type="FunFam" id="3.30.565.10:FF:000010">
    <property type="entry name" value="Sensor histidine kinase RcsC"/>
    <property type="match status" value="1"/>
</dbReference>
<evidence type="ECO:0000256" key="6">
    <source>
        <dbReference type="ARBA" id="ARBA00022777"/>
    </source>
</evidence>
<sequence length="435" mass="49046">MVAEREPQPSDITSRLTRRLEREKKARKEAERLLEEKSLALYKSNLALQQQTNSLEQTVLEATQELRNALQRAETAAQVKSEFLANMSHEIRTPMNTIVGMSHLALKTVLDDKQRDYIEKIKTSADGLLKIISDILDFSSIEAGTLDVEKTELNIPGLVQEAMLQATSTARTKGLDILVEISPELHGTDALCYLGDALRINQVLINLLNNAVKFTEQGHIKIQVNFNANTSMLVFDVEDTGIGIDKDQMHKLFSAFSQADASTTRKYGGTGLGLAISRHLARLMQGDIEVSSIPGQGSRFRFTAHVQRKKTTKQTPNTHEFQTVQADLTHQQTLIDSGNLVNHQIARELLAHTNEQVMYEDVGTTQEFDEKQWFNVLKNFNDLLNDFSAAALDEFTQQKHYFEHYLSPDKVQQIQTSLENFDYDKVQDLLPQTAS</sequence>
<dbReference type="InterPro" id="IPR003661">
    <property type="entry name" value="HisK_dim/P_dom"/>
</dbReference>
<dbReference type="AlphaFoldDB" id="W0DYJ0"/>
<dbReference type="Gene3D" id="1.10.287.130">
    <property type="match status" value="1"/>
</dbReference>
<dbReference type="InterPro" id="IPR036890">
    <property type="entry name" value="HATPase_C_sf"/>
</dbReference>
<dbReference type="STRING" id="717772.THIAE_10080"/>
<proteinExistence type="predicted"/>
<evidence type="ECO:0000256" key="5">
    <source>
        <dbReference type="ARBA" id="ARBA00022741"/>
    </source>
</evidence>
<comment type="subunit">
    <text evidence="9">At low DSF concentrations, interacts with RpfF.</text>
</comment>
<organism evidence="13 14">
    <name type="scientific">Thiomicrospira aerophila AL3</name>
    <dbReference type="NCBI Taxonomy" id="717772"/>
    <lineage>
        <taxon>Bacteria</taxon>
        <taxon>Pseudomonadati</taxon>
        <taxon>Pseudomonadota</taxon>
        <taxon>Gammaproteobacteria</taxon>
        <taxon>Thiotrichales</taxon>
        <taxon>Piscirickettsiaceae</taxon>
        <taxon>Thiomicrospira</taxon>
    </lineage>
</organism>
<dbReference type="CDD" id="cd00082">
    <property type="entry name" value="HisKA"/>
    <property type="match status" value="1"/>
</dbReference>
<evidence type="ECO:0000256" key="3">
    <source>
        <dbReference type="ARBA" id="ARBA00022553"/>
    </source>
</evidence>
<dbReference type="Proteomes" id="UP000005380">
    <property type="component" value="Chromosome"/>
</dbReference>
<dbReference type="FunFam" id="1.10.287.130:FF:000002">
    <property type="entry name" value="Two-component osmosensing histidine kinase"/>
    <property type="match status" value="1"/>
</dbReference>
<dbReference type="Gene3D" id="3.30.565.10">
    <property type="entry name" value="Histidine kinase-like ATPase, C-terminal domain"/>
    <property type="match status" value="1"/>
</dbReference>
<keyword evidence="3" id="KW-0597">Phosphoprotein</keyword>
<feature type="region of interest" description="Disordered" evidence="11">
    <location>
        <begin position="1"/>
        <end position="26"/>
    </location>
</feature>
<dbReference type="PROSITE" id="PS50109">
    <property type="entry name" value="HIS_KIN"/>
    <property type="match status" value="1"/>
</dbReference>
<dbReference type="InterPro" id="IPR005467">
    <property type="entry name" value="His_kinase_dom"/>
</dbReference>
<dbReference type="SMART" id="SM00387">
    <property type="entry name" value="HATPase_c"/>
    <property type="match status" value="1"/>
</dbReference>
<evidence type="ECO:0000256" key="10">
    <source>
        <dbReference type="ARBA" id="ARBA00068150"/>
    </source>
</evidence>
<dbReference type="Pfam" id="PF00512">
    <property type="entry name" value="HisKA"/>
    <property type="match status" value="1"/>
</dbReference>
<dbReference type="eggNOG" id="COG2205">
    <property type="taxonomic scope" value="Bacteria"/>
</dbReference>
<dbReference type="CDD" id="cd16922">
    <property type="entry name" value="HATPase_EvgS-ArcB-TorS-like"/>
    <property type="match status" value="1"/>
</dbReference>
<evidence type="ECO:0000313" key="14">
    <source>
        <dbReference type="Proteomes" id="UP000005380"/>
    </source>
</evidence>
<comment type="catalytic activity">
    <reaction evidence="1">
        <text>ATP + protein L-histidine = ADP + protein N-phospho-L-histidine.</text>
        <dbReference type="EC" id="2.7.13.3"/>
    </reaction>
</comment>
<dbReference type="InterPro" id="IPR004358">
    <property type="entry name" value="Sig_transdc_His_kin-like_C"/>
</dbReference>
<dbReference type="Pfam" id="PF02518">
    <property type="entry name" value="HATPase_c"/>
    <property type="match status" value="1"/>
</dbReference>
<dbReference type="GO" id="GO:0005524">
    <property type="term" value="F:ATP binding"/>
    <property type="evidence" value="ECO:0007669"/>
    <property type="project" value="UniProtKB-KW"/>
</dbReference>
<keyword evidence="4" id="KW-0808">Transferase</keyword>
<dbReference type="EC" id="2.7.13.3" evidence="2"/>
<dbReference type="PANTHER" id="PTHR45339:SF1">
    <property type="entry name" value="HYBRID SIGNAL TRANSDUCTION HISTIDINE KINASE J"/>
    <property type="match status" value="1"/>
</dbReference>
<evidence type="ECO:0000256" key="1">
    <source>
        <dbReference type="ARBA" id="ARBA00000085"/>
    </source>
</evidence>
<feature type="domain" description="Histidine kinase" evidence="12">
    <location>
        <begin position="86"/>
        <end position="308"/>
    </location>
</feature>
<evidence type="ECO:0000256" key="9">
    <source>
        <dbReference type="ARBA" id="ARBA00064003"/>
    </source>
</evidence>
<accession>W0DYJ0</accession>
<dbReference type="GO" id="GO:0000155">
    <property type="term" value="F:phosphorelay sensor kinase activity"/>
    <property type="evidence" value="ECO:0007669"/>
    <property type="project" value="InterPro"/>
</dbReference>
<keyword evidence="8" id="KW-0902">Two-component regulatory system</keyword>
<keyword evidence="6" id="KW-0418">Kinase</keyword>
<keyword evidence="5" id="KW-0547">Nucleotide-binding</keyword>
<dbReference type="InterPro" id="IPR003594">
    <property type="entry name" value="HATPase_dom"/>
</dbReference>
<evidence type="ECO:0000313" key="13">
    <source>
        <dbReference type="EMBL" id="AHF02059.1"/>
    </source>
</evidence>
<name>W0DYJ0_9GAMM</name>
<keyword evidence="7" id="KW-0067">ATP-binding</keyword>
<dbReference type="EMBL" id="CP007030">
    <property type="protein sequence ID" value="AHF02059.1"/>
    <property type="molecule type" value="Genomic_DNA"/>
</dbReference>
<keyword evidence="14" id="KW-1185">Reference proteome</keyword>
<evidence type="ECO:0000256" key="11">
    <source>
        <dbReference type="SAM" id="MobiDB-lite"/>
    </source>
</evidence>
<dbReference type="RefSeq" id="WP_006460137.1">
    <property type="nucleotide sequence ID" value="NZ_CP007030.1"/>
</dbReference>
<evidence type="ECO:0000259" key="12">
    <source>
        <dbReference type="PROSITE" id="PS50109"/>
    </source>
</evidence>
<evidence type="ECO:0000256" key="2">
    <source>
        <dbReference type="ARBA" id="ARBA00012438"/>
    </source>
</evidence>
<dbReference type="OrthoDB" id="9792854at2"/>
<dbReference type="SMART" id="SM00388">
    <property type="entry name" value="HisKA"/>
    <property type="match status" value="1"/>
</dbReference>
<protein>
    <recommendedName>
        <fullName evidence="10">Sensory/regulatory protein RpfC</fullName>
        <ecNumber evidence="2">2.7.13.3</ecNumber>
    </recommendedName>
</protein>
<dbReference type="KEGG" id="tao:THIAE_10080"/>
<dbReference type="PANTHER" id="PTHR45339">
    <property type="entry name" value="HYBRID SIGNAL TRANSDUCTION HISTIDINE KINASE J"/>
    <property type="match status" value="1"/>
</dbReference>
<dbReference type="HOGENOM" id="CLU_629933_0_0_6"/>
<dbReference type="SUPFAM" id="SSF55874">
    <property type="entry name" value="ATPase domain of HSP90 chaperone/DNA topoisomerase II/histidine kinase"/>
    <property type="match status" value="1"/>
</dbReference>
<evidence type="ECO:0000256" key="4">
    <source>
        <dbReference type="ARBA" id="ARBA00022679"/>
    </source>
</evidence>